<protein>
    <submittedName>
        <fullName evidence="2">GNAT family N-acetyltransferase</fullName>
    </submittedName>
</protein>
<proteinExistence type="predicted"/>
<dbReference type="InterPro" id="IPR000182">
    <property type="entry name" value="GNAT_dom"/>
</dbReference>
<dbReference type="AlphaFoldDB" id="A0A9D1CWG2"/>
<evidence type="ECO:0000313" key="2">
    <source>
        <dbReference type="EMBL" id="HIQ82746.1"/>
    </source>
</evidence>
<dbReference type="GO" id="GO:0016747">
    <property type="term" value="F:acyltransferase activity, transferring groups other than amino-acyl groups"/>
    <property type="evidence" value="ECO:0007669"/>
    <property type="project" value="InterPro"/>
</dbReference>
<dbReference type="Gene3D" id="3.40.630.30">
    <property type="match status" value="1"/>
</dbReference>
<dbReference type="SUPFAM" id="SSF55729">
    <property type="entry name" value="Acyl-CoA N-acyltransferases (Nat)"/>
    <property type="match status" value="1"/>
</dbReference>
<dbReference type="Proteomes" id="UP000824260">
    <property type="component" value="Unassembled WGS sequence"/>
</dbReference>
<sequence>MEIRLGALRAKDAKKVIQFARQGMHFDWYSDSLFVLRLYGRYFWNLEFSRATQAIAAYRDGELAGVLLAEVRGEKKTRRTLGRRLYIRLFELCSGLLFRGGADVYAQANREMFARYRETHTPDGEITFFAVDPRLEGQGVGTLLLGELARREKGKQFYLYTDSGCTYQFYDRRGFERAGERDIVMELGGKRVPLRCFLYCKTL</sequence>
<reference evidence="2" key="2">
    <citation type="journal article" date="2021" name="PeerJ">
        <title>Extensive microbial diversity within the chicken gut microbiome revealed by metagenomics and culture.</title>
        <authorList>
            <person name="Gilroy R."/>
            <person name="Ravi A."/>
            <person name="Getino M."/>
            <person name="Pursley I."/>
            <person name="Horton D.L."/>
            <person name="Alikhan N.F."/>
            <person name="Baker D."/>
            <person name="Gharbi K."/>
            <person name="Hall N."/>
            <person name="Watson M."/>
            <person name="Adriaenssens E.M."/>
            <person name="Foster-Nyarko E."/>
            <person name="Jarju S."/>
            <person name="Secka A."/>
            <person name="Antonio M."/>
            <person name="Oren A."/>
            <person name="Chaudhuri R.R."/>
            <person name="La Ragione R."/>
            <person name="Hildebrand F."/>
            <person name="Pallen M.J."/>
        </authorList>
    </citation>
    <scope>NUCLEOTIDE SEQUENCE</scope>
    <source>
        <strain evidence="2">ChiSjej6B24-2974</strain>
    </source>
</reference>
<reference evidence="2" key="1">
    <citation type="submission" date="2020-10" db="EMBL/GenBank/DDBJ databases">
        <authorList>
            <person name="Gilroy R."/>
        </authorList>
    </citation>
    <scope>NUCLEOTIDE SEQUENCE</scope>
    <source>
        <strain evidence="2">ChiSjej6B24-2974</strain>
    </source>
</reference>
<comment type="caution">
    <text evidence="2">The sequence shown here is derived from an EMBL/GenBank/DDBJ whole genome shotgun (WGS) entry which is preliminary data.</text>
</comment>
<dbReference type="Pfam" id="PF00583">
    <property type="entry name" value="Acetyltransf_1"/>
    <property type="match status" value="1"/>
</dbReference>
<gene>
    <name evidence="2" type="ORF">IAA52_06550</name>
</gene>
<evidence type="ECO:0000259" key="1">
    <source>
        <dbReference type="PROSITE" id="PS51186"/>
    </source>
</evidence>
<dbReference type="EMBL" id="DVFZ01000066">
    <property type="protein sequence ID" value="HIQ82746.1"/>
    <property type="molecule type" value="Genomic_DNA"/>
</dbReference>
<evidence type="ECO:0000313" key="3">
    <source>
        <dbReference type="Proteomes" id="UP000824260"/>
    </source>
</evidence>
<dbReference type="InterPro" id="IPR016181">
    <property type="entry name" value="Acyl_CoA_acyltransferase"/>
</dbReference>
<dbReference type="PROSITE" id="PS51186">
    <property type="entry name" value="GNAT"/>
    <property type="match status" value="1"/>
</dbReference>
<accession>A0A9D1CWG2</accession>
<name>A0A9D1CWG2_9FIRM</name>
<feature type="domain" description="N-acetyltransferase" evidence="1">
    <location>
        <begin position="3"/>
        <end position="199"/>
    </location>
</feature>
<organism evidence="2 3">
    <name type="scientific">Candidatus Pullichristensenella stercorigallinarum</name>
    <dbReference type="NCBI Taxonomy" id="2840909"/>
    <lineage>
        <taxon>Bacteria</taxon>
        <taxon>Bacillati</taxon>
        <taxon>Bacillota</taxon>
        <taxon>Clostridia</taxon>
        <taxon>Candidatus Pullichristensenella</taxon>
    </lineage>
</organism>